<dbReference type="EMBL" id="CP002191">
    <property type="protein sequence ID" value="AFD25964.1"/>
    <property type="molecule type" value="Genomic_DNA"/>
</dbReference>
<dbReference type="InterPro" id="IPR003180">
    <property type="entry name" value="MPG"/>
</dbReference>
<dbReference type="PANTHER" id="PTHR10429:SF0">
    <property type="entry name" value="DNA-3-METHYLADENINE GLYCOSYLASE"/>
    <property type="match status" value="1"/>
</dbReference>
<dbReference type="PATRIC" id="fig|745776.4.peg.2088"/>
<dbReference type="GO" id="GO:0003905">
    <property type="term" value="F:alkylbase DNA N-glycosylase activity"/>
    <property type="evidence" value="ECO:0007669"/>
    <property type="project" value="InterPro"/>
</dbReference>
<evidence type="ECO:0000313" key="7">
    <source>
        <dbReference type="Proteomes" id="UP000007575"/>
    </source>
</evidence>
<dbReference type="HAMAP" id="MF_00527">
    <property type="entry name" value="3MGH"/>
    <property type="match status" value="1"/>
</dbReference>
<dbReference type="HOGENOM" id="CLU_060471_4_1_0"/>
<name>H8GY36_DEIGI</name>
<dbReference type="CDD" id="cd00540">
    <property type="entry name" value="AAG"/>
    <property type="match status" value="1"/>
</dbReference>
<dbReference type="GO" id="GO:0003677">
    <property type="term" value="F:DNA binding"/>
    <property type="evidence" value="ECO:0007669"/>
    <property type="project" value="InterPro"/>
</dbReference>
<evidence type="ECO:0000256" key="4">
    <source>
        <dbReference type="ARBA" id="ARBA00023204"/>
    </source>
</evidence>
<keyword evidence="3 5" id="KW-0378">Hydrolase</keyword>
<dbReference type="NCBIfam" id="TIGR00567">
    <property type="entry name" value="3mg"/>
    <property type="match status" value="1"/>
</dbReference>
<dbReference type="AlphaFoldDB" id="H8GY36"/>
<dbReference type="eggNOG" id="COG2094">
    <property type="taxonomic scope" value="Bacteria"/>
</dbReference>
<dbReference type="STRING" id="745776.DGo_CA2037"/>
<dbReference type="PANTHER" id="PTHR10429">
    <property type="entry name" value="DNA-3-METHYLADENINE GLYCOSYLASE"/>
    <property type="match status" value="1"/>
</dbReference>
<evidence type="ECO:0000256" key="1">
    <source>
        <dbReference type="ARBA" id="ARBA00009232"/>
    </source>
</evidence>
<sequence>MSAPLPDLDPARALDVSFFDRDPVEVARELLGMALVRQLPGGPRLAARIVETEAYDCPRDPSCHVIARLPGAAQALGGAPGRIYFHAVYQHALLNVVCRESGVQAAILIRAAEPLLGEDTMRELRPVKRRLDLTNGPAKLMTALSITPDLNGQRADGPELYFVPGEPVPDAEVTTTPRIGLRLGTDLPWRFLVRGNPWVSPGRPAGA</sequence>
<dbReference type="Gene3D" id="3.10.300.10">
    <property type="entry name" value="Methylpurine-DNA glycosylase (MPG)"/>
    <property type="match status" value="1"/>
</dbReference>
<evidence type="ECO:0000313" key="6">
    <source>
        <dbReference type="EMBL" id="AFD25964.1"/>
    </source>
</evidence>
<dbReference type="OrthoDB" id="9794313at2"/>
<dbReference type="Proteomes" id="UP000007575">
    <property type="component" value="Chromosome"/>
</dbReference>
<gene>
    <name evidence="6" type="ordered locus">DGo_CA2037</name>
</gene>
<dbReference type="RefSeq" id="WP_014685447.1">
    <property type="nucleotide sequence ID" value="NC_017790.1"/>
</dbReference>
<evidence type="ECO:0000256" key="2">
    <source>
        <dbReference type="ARBA" id="ARBA00022763"/>
    </source>
</evidence>
<keyword evidence="2 5" id="KW-0227">DNA damage</keyword>
<protein>
    <recommendedName>
        <fullName evidence="5">Putative 3-methyladenine DNA glycosylase</fullName>
        <ecNumber evidence="5">3.2.2.-</ecNumber>
    </recommendedName>
</protein>
<evidence type="ECO:0000256" key="3">
    <source>
        <dbReference type="ARBA" id="ARBA00022801"/>
    </source>
</evidence>
<dbReference type="EC" id="3.2.2.-" evidence="5"/>
<dbReference type="Pfam" id="PF02245">
    <property type="entry name" value="Pur_DNA_glyco"/>
    <property type="match status" value="1"/>
</dbReference>
<evidence type="ECO:0000256" key="5">
    <source>
        <dbReference type="HAMAP-Rule" id="MF_00527"/>
    </source>
</evidence>
<proteinExistence type="inferred from homology"/>
<organism evidence="6 7">
    <name type="scientific">Deinococcus gobiensis (strain DSM 21396 / JCM 16679 / CGMCC 1.7299 / I-0)</name>
    <dbReference type="NCBI Taxonomy" id="745776"/>
    <lineage>
        <taxon>Bacteria</taxon>
        <taxon>Thermotogati</taxon>
        <taxon>Deinococcota</taxon>
        <taxon>Deinococci</taxon>
        <taxon>Deinococcales</taxon>
        <taxon>Deinococcaceae</taxon>
        <taxon>Deinococcus</taxon>
    </lineage>
</organism>
<dbReference type="SUPFAM" id="SSF50486">
    <property type="entry name" value="FMT C-terminal domain-like"/>
    <property type="match status" value="1"/>
</dbReference>
<comment type="similarity">
    <text evidence="1 5">Belongs to the DNA glycosylase MPG family.</text>
</comment>
<accession>H8GY36</accession>
<dbReference type="InterPro" id="IPR011034">
    <property type="entry name" value="Formyl_transferase-like_C_sf"/>
</dbReference>
<dbReference type="KEGG" id="dgo:DGo_CA2037"/>
<dbReference type="InterPro" id="IPR036995">
    <property type="entry name" value="MPG_sf"/>
</dbReference>
<reference evidence="6 7" key="1">
    <citation type="journal article" date="2012" name="PLoS ONE">
        <title>Genome sequence and transcriptome analysis of the radioresistant bacterium Deinococcus gobiensis: insights into the extreme environmental adaptations.</title>
        <authorList>
            <person name="Yuan M."/>
            <person name="Chen M."/>
            <person name="Zhang W."/>
            <person name="Lu W."/>
            <person name="Wang J."/>
            <person name="Yang M."/>
            <person name="Zhao P."/>
            <person name="Tang R."/>
            <person name="Li X."/>
            <person name="Hao Y."/>
            <person name="Zhou Z."/>
            <person name="Zhan Y."/>
            <person name="Yu H."/>
            <person name="Teng C."/>
            <person name="Yan Y."/>
            <person name="Ping S."/>
            <person name="Wang Y."/>
            <person name="Lin M."/>
        </authorList>
    </citation>
    <scope>NUCLEOTIDE SEQUENCE [LARGE SCALE GENOMIC DNA]</scope>
    <source>
        <strain evidence="6 7">I-0</strain>
    </source>
</reference>
<keyword evidence="7" id="KW-1185">Reference proteome</keyword>
<dbReference type="GO" id="GO:0006284">
    <property type="term" value="P:base-excision repair"/>
    <property type="evidence" value="ECO:0007669"/>
    <property type="project" value="InterPro"/>
</dbReference>
<keyword evidence="4 5" id="KW-0234">DNA repair</keyword>